<evidence type="ECO:0000256" key="1">
    <source>
        <dbReference type="ARBA" id="ARBA00023015"/>
    </source>
</evidence>
<keyword evidence="1" id="KW-0805">Transcription regulation</keyword>
<gene>
    <name evidence="5" type="ORF">GCM10022233_34370</name>
</gene>
<dbReference type="EMBL" id="BAAAZY010000010">
    <property type="protein sequence ID" value="GAA4058719.1"/>
    <property type="molecule type" value="Genomic_DNA"/>
</dbReference>
<name>A0ABP7V3D9_9ACTN</name>
<dbReference type="SUPFAM" id="SSF48008">
    <property type="entry name" value="GntR ligand-binding domain-like"/>
    <property type="match status" value="1"/>
</dbReference>
<evidence type="ECO:0000313" key="6">
    <source>
        <dbReference type="Proteomes" id="UP001499984"/>
    </source>
</evidence>
<protein>
    <recommendedName>
        <fullName evidence="4">GntR C-terminal domain-containing protein</fullName>
    </recommendedName>
</protein>
<dbReference type="Gene3D" id="1.20.120.530">
    <property type="entry name" value="GntR ligand-binding domain-like"/>
    <property type="match status" value="1"/>
</dbReference>
<keyword evidence="2" id="KW-0238">DNA-binding</keyword>
<evidence type="ECO:0000313" key="5">
    <source>
        <dbReference type="EMBL" id="GAA4058719.1"/>
    </source>
</evidence>
<dbReference type="InterPro" id="IPR011711">
    <property type="entry name" value="GntR_C"/>
</dbReference>
<keyword evidence="6" id="KW-1185">Reference proteome</keyword>
<evidence type="ECO:0000259" key="4">
    <source>
        <dbReference type="Pfam" id="PF07729"/>
    </source>
</evidence>
<dbReference type="Pfam" id="PF07729">
    <property type="entry name" value="FCD"/>
    <property type="match status" value="1"/>
</dbReference>
<comment type="caution">
    <text evidence="5">The sequence shown here is derived from an EMBL/GenBank/DDBJ whole genome shotgun (WGS) entry which is preliminary data.</text>
</comment>
<evidence type="ECO:0000256" key="3">
    <source>
        <dbReference type="ARBA" id="ARBA00023163"/>
    </source>
</evidence>
<proteinExistence type="predicted"/>
<keyword evidence="3" id="KW-0804">Transcription</keyword>
<sequence length="55" mass="6187">MWIRQNIRKPGEGRLDEHEAVLKAVRAKNPRAARTAMHAHMDSATKRLRARLGGG</sequence>
<dbReference type="Proteomes" id="UP001499984">
    <property type="component" value="Unassembled WGS sequence"/>
</dbReference>
<organism evidence="5 6">
    <name type="scientific">Streptomyces shaanxiensis</name>
    <dbReference type="NCBI Taxonomy" id="653357"/>
    <lineage>
        <taxon>Bacteria</taxon>
        <taxon>Bacillati</taxon>
        <taxon>Actinomycetota</taxon>
        <taxon>Actinomycetes</taxon>
        <taxon>Kitasatosporales</taxon>
        <taxon>Streptomycetaceae</taxon>
        <taxon>Streptomyces</taxon>
    </lineage>
</organism>
<evidence type="ECO:0000256" key="2">
    <source>
        <dbReference type="ARBA" id="ARBA00023125"/>
    </source>
</evidence>
<dbReference type="InterPro" id="IPR008920">
    <property type="entry name" value="TF_FadR/GntR_C"/>
</dbReference>
<accession>A0ABP7V3D9</accession>
<reference evidence="6" key="1">
    <citation type="journal article" date="2019" name="Int. J. Syst. Evol. Microbiol.">
        <title>The Global Catalogue of Microorganisms (GCM) 10K type strain sequencing project: providing services to taxonomists for standard genome sequencing and annotation.</title>
        <authorList>
            <consortium name="The Broad Institute Genomics Platform"/>
            <consortium name="The Broad Institute Genome Sequencing Center for Infectious Disease"/>
            <person name="Wu L."/>
            <person name="Ma J."/>
        </authorList>
    </citation>
    <scope>NUCLEOTIDE SEQUENCE [LARGE SCALE GENOMIC DNA]</scope>
    <source>
        <strain evidence="6">JCM 16925</strain>
    </source>
</reference>
<feature type="domain" description="GntR C-terminal" evidence="4">
    <location>
        <begin position="8"/>
        <end position="42"/>
    </location>
</feature>